<proteinExistence type="predicted"/>
<dbReference type="EMBL" id="LCFD01000010">
    <property type="protein sequence ID" value="KKS86450.1"/>
    <property type="molecule type" value="Genomic_DNA"/>
</dbReference>
<comment type="caution">
    <text evidence="1">The sequence shown here is derived from an EMBL/GenBank/DDBJ whole genome shotgun (WGS) entry which is preliminary data.</text>
</comment>
<evidence type="ECO:0000313" key="1">
    <source>
        <dbReference type="EMBL" id="KKS86450.1"/>
    </source>
</evidence>
<protein>
    <submittedName>
        <fullName evidence="1">Uncharacterized protein</fullName>
    </submittedName>
</protein>
<dbReference type="Proteomes" id="UP000034050">
    <property type="component" value="Unassembled WGS sequence"/>
</dbReference>
<reference evidence="1 2" key="1">
    <citation type="journal article" date="2015" name="Nature">
        <title>rRNA introns, odd ribosomes, and small enigmatic genomes across a large radiation of phyla.</title>
        <authorList>
            <person name="Brown C.T."/>
            <person name="Hug L.A."/>
            <person name="Thomas B.C."/>
            <person name="Sharon I."/>
            <person name="Castelle C.J."/>
            <person name="Singh A."/>
            <person name="Wilkins M.J."/>
            <person name="Williams K.H."/>
            <person name="Banfield J.F."/>
        </authorList>
    </citation>
    <scope>NUCLEOTIDE SEQUENCE [LARGE SCALE GENOMIC DNA]</scope>
</reference>
<name>A0A0G1CKV0_9BACT</name>
<dbReference type="AlphaFoldDB" id="A0A0G1CKV0"/>
<organism evidence="1 2">
    <name type="scientific">Candidatus Gottesmanbacteria bacterium GW2011_GWB1_43_11</name>
    <dbReference type="NCBI Taxonomy" id="1618446"/>
    <lineage>
        <taxon>Bacteria</taxon>
        <taxon>Candidatus Gottesmaniibacteriota</taxon>
    </lineage>
</organism>
<gene>
    <name evidence="1" type="ORF">UV61_C0010G0001</name>
</gene>
<sequence>MFLNAFNYLVWEDPGFVGRTLEKMFGSVTGKSADELYHEYMQLMVDCWDSTQRFGPERNNMGYHLKEAINGFREKLQPST</sequence>
<evidence type="ECO:0000313" key="2">
    <source>
        <dbReference type="Proteomes" id="UP000034050"/>
    </source>
</evidence>
<accession>A0A0G1CKV0</accession>